<comment type="cofactor">
    <cofactor evidence="1">
        <name>heme b</name>
        <dbReference type="ChEBI" id="CHEBI:60344"/>
    </cofactor>
</comment>
<dbReference type="InterPro" id="IPR052168">
    <property type="entry name" value="Cytochrome_b561_oxidase"/>
</dbReference>
<comment type="similarity">
    <text evidence="12">Belongs to the cytochrome b561 family.</text>
</comment>
<dbReference type="Pfam" id="PF01292">
    <property type="entry name" value="Ni_hydr_CYTB"/>
    <property type="match status" value="1"/>
</dbReference>
<evidence type="ECO:0000256" key="10">
    <source>
        <dbReference type="ARBA" id="ARBA00023004"/>
    </source>
</evidence>
<organism evidence="15 16">
    <name type="scientific">Roseibium alexandrii</name>
    <dbReference type="NCBI Taxonomy" id="388408"/>
    <lineage>
        <taxon>Bacteria</taxon>
        <taxon>Pseudomonadati</taxon>
        <taxon>Pseudomonadota</taxon>
        <taxon>Alphaproteobacteria</taxon>
        <taxon>Hyphomicrobiales</taxon>
        <taxon>Stappiaceae</taxon>
        <taxon>Roseibium</taxon>
    </lineage>
</organism>
<keyword evidence="9 13" id="KW-1133">Transmembrane helix</keyword>
<keyword evidence="6 13" id="KW-0812">Transmembrane</keyword>
<keyword evidence="5" id="KW-0349">Heme</keyword>
<keyword evidence="4" id="KW-1003">Cell membrane</keyword>
<keyword evidence="8" id="KW-0249">Electron transport</keyword>
<sequence>MYRNTTTGYGRIAIFFHWTMALLIIGMLAFGLYLKQLPQTDPNLFQLYQLHKSFGFVVLALAAFRLIWRLANPSPKLPAEMPALEKLAAHLGHIGLYVLIFAMPITGWFMVSASPWGIPTVVFNVLPIPHLPYPEALGTKEQAEAFFMILHEYGAYLLIALVVVHIAAALKHHFIAKDDTLKRMTSTTPAQNALESHSEKVKA</sequence>
<feature type="domain" description="Cytochrome b561 bacterial/Ni-hydrogenase" evidence="14">
    <location>
        <begin position="9"/>
        <end position="186"/>
    </location>
</feature>
<evidence type="ECO:0000256" key="6">
    <source>
        <dbReference type="ARBA" id="ARBA00022692"/>
    </source>
</evidence>
<dbReference type="PANTHER" id="PTHR30529:SF1">
    <property type="entry name" value="CYTOCHROME B561 HOMOLOG 2"/>
    <property type="match status" value="1"/>
</dbReference>
<accession>A0A0M7A204</accession>
<keyword evidence="11 13" id="KW-0472">Membrane</keyword>
<comment type="subcellular location">
    <subcellularLocation>
        <location evidence="2">Cell membrane</location>
        <topology evidence="2">Multi-pass membrane protein</topology>
    </subcellularLocation>
</comment>
<feature type="transmembrane region" description="Helical" evidence="13">
    <location>
        <begin position="91"/>
        <end position="111"/>
    </location>
</feature>
<feature type="transmembrane region" description="Helical" evidence="13">
    <location>
        <begin position="12"/>
        <end position="34"/>
    </location>
</feature>
<reference evidence="16" key="1">
    <citation type="submission" date="2015-07" db="EMBL/GenBank/DDBJ databases">
        <authorList>
            <person name="Rodrigo-Torres Lidia"/>
            <person name="Arahal R.David."/>
        </authorList>
    </citation>
    <scope>NUCLEOTIDE SEQUENCE [LARGE SCALE GENOMIC DNA]</scope>
    <source>
        <strain evidence="16">CECT 5112</strain>
    </source>
</reference>
<evidence type="ECO:0000256" key="7">
    <source>
        <dbReference type="ARBA" id="ARBA00022723"/>
    </source>
</evidence>
<proteinExistence type="inferred from homology"/>
<evidence type="ECO:0000256" key="3">
    <source>
        <dbReference type="ARBA" id="ARBA00022448"/>
    </source>
</evidence>
<keyword evidence="7" id="KW-0479">Metal-binding</keyword>
<dbReference type="GO" id="GO:0046872">
    <property type="term" value="F:metal ion binding"/>
    <property type="evidence" value="ECO:0007669"/>
    <property type="project" value="UniProtKB-KW"/>
</dbReference>
<feature type="transmembrane region" description="Helical" evidence="13">
    <location>
        <begin position="153"/>
        <end position="174"/>
    </location>
</feature>
<name>A0A0M7A204_9HYPH</name>
<dbReference type="RefSeq" id="WP_055671654.1">
    <property type="nucleotide sequence ID" value="NZ_CXWD01000006.1"/>
</dbReference>
<evidence type="ECO:0000256" key="13">
    <source>
        <dbReference type="SAM" id="Phobius"/>
    </source>
</evidence>
<evidence type="ECO:0000256" key="1">
    <source>
        <dbReference type="ARBA" id="ARBA00001970"/>
    </source>
</evidence>
<evidence type="ECO:0000256" key="8">
    <source>
        <dbReference type="ARBA" id="ARBA00022982"/>
    </source>
</evidence>
<evidence type="ECO:0000256" key="12">
    <source>
        <dbReference type="ARBA" id="ARBA00037975"/>
    </source>
</evidence>
<evidence type="ECO:0000313" key="15">
    <source>
        <dbReference type="EMBL" id="CTQ69035.1"/>
    </source>
</evidence>
<keyword evidence="10" id="KW-0408">Iron</keyword>
<dbReference type="GO" id="GO:0009055">
    <property type="term" value="F:electron transfer activity"/>
    <property type="evidence" value="ECO:0007669"/>
    <property type="project" value="InterPro"/>
</dbReference>
<dbReference type="STRING" id="388408.LAX5112_01982"/>
<evidence type="ECO:0000313" key="16">
    <source>
        <dbReference type="Proteomes" id="UP000053235"/>
    </source>
</evidence>
<dbReference type="PANTHER" id="PTHR30529">
    <property type="entry name" value="CYTOCHROME B561"/>
    <property type="match status" value="1"/>
</dbReference>
<dbReference type="EMBL" id="CXWD01000006">
    <property type="protein sequence ID" value="CTQ69035.1"/>
    <property type="molecule type" value="Genomic_DNA"/>
</dbReference>
<dbReference type="GO" id="GO:0022904">
    <property type="term" value="P:respiratory electron transport chain"/>
    <property type="evidence" value="ECO:0007669"/>
    <property type="project" value="InterPro"/>
</dbReference>
<keyword evidence="16" id="KW-1185">Reference proteome</keyword>
<evidence type="ECO:0000256" key="2">
    <source>
        <dbReference type="ARBA" id="ARBA00004651"/>
    </source>
</evidence>
<dbReference type="Proteomes" id="UP000053235">
    <property type="component" value="Unassembled WGS sequence"/>
</dbReference>
<feature type="transmembrane region" description="Helical" evidence="13">
    <location>
        <begin position="54"/>
        <end position="71"/>
    </location>
</feature>
<keyword evidence="3" id="KW-0813">Transport</keyword>
<dbReference type="OrthoDB" id="1247465at2"/>
<evidence type="ECO:0000259" key="14">
    <source>
        <dbReference type="Pfam" id="PF01292"/>
    </source>
</evidence>
<evidence type="ECO:0000256" key="9">
    <source>
        <dbReference type="ARBA" id="ARBA00022989"/>
    </source>
</evidence>
<dbReference type="Gene3D" id="1.20.950.20">
    <property type="entry name" value="Transmembrane di-heme cytochromes, Chain C"/>
    <property type="match status" value="1"/>
</dbReference>
<dbReference type="AlphaFoldDB" id="A0A0M7A204"/>
<evidence type="ECO:0000256" key="5">
    <source>
        <dbReference type="ARBA" id="ARBA00022617"/>
    </source>
</evidence>
<dbReference type="GO" id="GO:0005886">
    <property type="term" value="C:plasma membrane"/>
    <property type="evidence" value="ECO:0007669"/>
    <property type="project" value="UniProtKB-SubCell"/>
</dbReference>
<dbReference type="InterPro" id="IPR016174">
    <property type="entry name" value="Di-haem_cyt_TM"/>
</dbReference>
<dbReference type="InterPro" id="IPR011577">
    <property type="entry name" value="Cyt_b561_bac/Ni-Hgenase"/>
</dbReference>
<gene>
    <name evidence="15" type="primary">yceJ_1</name>
    <name evidence="15" type="ORF">LAX5112_01982</name>
</gene>
<protein>
    <recommendedName>
        <fullName evidence="14">Cytochrome b561 bacterial/Ni-hydrogenase domain-containing protein</fullName>
    </recommendedName>
</protein>
<dbReference type="GO" id="GO:0020037">
    <property type="term" value="F:heme binding"/>
    <property type="evidence" value="ECO:0007669"/>
    <property type="project" value="TreeGrafter"/>
</dbReference>
<dbReference type="SUPFAM" id="SSF81342">
    <property type="entry name" value="Transmembrane di-heme cytochromes"/>
    <property type="match status" value="1"/>
</dbReference>
<evidence type="ECO:0000256" key="4">
    <source>
        <dbReference type="ARBA" id="ARBA00022475"/>
    </source>
</evidence>
<evidence type="ECO:0000256" key="11">
    <source>
        <dbReference type="ARBA" id="ARBA00023136"/>
    </source>
</evidence>